<organism evidence="2 3">
    <name type="scientific">Huso huso</name>
    <name type="common">Beluga</name>
    <name type="synonym">Acipenser huso</name>
    <dbReference type="NCBI Taxonomy" id="61971"/>
    <lineage>
        <taxon>Eukaryota</taxon>
        <taxon>Metazoa</taxon>
        <taxon>Chordata</taxon>
        <taxon>Craniata</taxon>
        <taxon>Vertebrata</taxon>
        <taxon>Euteleostomi</taxon>
        <taxon>Actinopterygii</taxon>
        <taxon>Chondrostei</taxon>
        <taxon>Acipenseriformes</taxon>
        <taxon>Acipenseridae</taxon>
        <taxon>Huso</taxon>
    </lineage>
</organism>
<protein>
    <submittedName>
        <fullName evidence="2">IgGFc-binding protein-like isoform X1</fullName>
    </submittedName>
</protein>
<dbReference type="EMBL" id="JAHFZB010000038">
    <property type="protein sequence ID" value="KAK6469797.1"/>
    <property type="molecule type" value="Genomic_DNA"/>
</dbReference>
<dbReference type="Pfam" id="PF17517">
    <property type="entry name" value="IgGFc_binding"/>
    <property type="match status" value="1"/>
</dbReference>
<evidence type="ECO:0000259" key="1">
    <source>
        <dbReference type="PROSITE" id="PS51233"/>
    </source>
</evidence>
<dbReference type="Proteomes" id="UP001369086">
    <property type="component" value="Unassembled WGS sequence"/>
</dbReference>
<feature type="domain" description="VWFD" evidence="1">
    <location>
        <begin position="410"/>
        <end position="510"/>
    </location>
</feature>
<evidence type="ECO:0000313" key="3">
    <source>
        <dbReference type="Proteomes" id="UP001369086"/>
    </source>
</evidence>
<dbReference type="InterPro" id="IPR035234">
    <property type="entry name" value="IgGFc-bd_N"/>
</dbReference>
<reference evidence="2 3" key="1">
    <citation type="submission" date="2021-05" db="EMBL/GenBank/DDBJ databases">
        <authorList>
            <person name="Zahm M."/>
            <person name="Klopp C."/>
            <person name="Cabau C."/>
            <person name="Kuhl H."/>
            <person name="Suciu R."/>
            <person name="Ciorpac M."/>
            <person name="Holostenco D."/>
            <person name="Gessner J."/>
            <person name="Wuertz S."/>
            <person name="Hohne C."/>
            <person name="Stock M."/>
            <person name="Gislard M."/>
            <person name="Lluch J."/>
            <person name="Milhes M."/>
            <person name="Lampietro C."/>
            <person name="Lopez Roques C."/>
            <person name="Donnadieu C."/>
            <person name="Du K."/>
            <person name="Schartl M."/>
            <person name="Guiguen Y."/>
        </authorList>
    </citation>
    <scope>NUCLEOTIDE SEQUENCE [LARGE SCALE GENOMIC DNA]</scope>
    <source>
        <strain evidence="2">Hh-F2</strain>
        <tissue evidence="2">Blood</tissue>
    </source>
</reference>
<comment type="caution">
    <text evidence="2">The sequence shown here is derived from an EMBL/GenBank/DDBJ whole genome shotgun (WGS) entry which is preliminary data.</text>
</comment>
<sequence length="510" mass="56054">MITAYSASTLVKVQVYQSSFRKEFTLFAGQRMSVEFPRKVEMRGNTYSSNACIVQADQEVSVLAVSCKSRACVTSLLYPVGYWGNHYYAITPQVPQQETYGQIVITNHEYKNAIEVSLTSQVTFQGTKYSKGDVVKITLSEFQSVQLQGAKSLSGTEIRTRKSVGVMCGFTCSPQNTAKCHYGFQQLIPAPSWGLSYVVPPLPSPSGSDLVYIVAFQTTRIHIQYNTAQQLKDVLGGTVAQFQVDPSSPMYITASKGVQVIYFCTGSVPGALPAVAPFMMGIADTGTYCFNYAFTAMPSFQNSAVMVANGANGILIALDQKPLPPDVRWSPVKESDYSWAVMAIAIGDHSVRQQDGILGLYIVGTASESSYGYPAVCTEEIADPCQVVRCGYNSRCQVRNNSAVCVSDSRTCWAWGDPHYHTFDRTDFDFQGNCTYTLVQTPCGGSDATPSFTIQAANENRGSAPVSFVRTVYITLMGVNITIVKEEQAFVRVRWRLRVDLVVWVPWFAC</sequence>
<dbReference type="PROSITE" id="PS51233">
    <property type="entry name" value="VWFD"/>
    <property type="match status" value="1"/>
</dbReference>
<evidence type="ECO:0000313" key="2">
    <source>
        <dbReference type="EMBL" id="KAK6469797.1"/>
    </source>
</evidence>
<dbReference type="InterPro" id="IPR001846">
    <property type="entry name" value="VWF_type-D"/>
</dbReference>
<keyword evidence="3" id="KW-1185">Reference proteome</keyword>
<dbReference type="Pfam" id="PF00094">
    <property type="entry name" value="VWD"/>
    <property type="match status" value="1"/>
</dbReference>
<dbReference type="PANTHER" id="PTHR46534:SF2">
    <property type="entry name" value="VWFD DOMAIN-CONTAINING PROTEIN"/>
    <property type="match status" value="1"/>
</dbReference>
<dbReference type="PANTHER" id="PTHR46534">
    <property type="entry name" value="IGGFC_BINDING DOMAIN-CONTAINING PROTEIN"/>
    <property type="match status" value="1"/>
</dbReference>
<proteinExistence type="predicted"/>
<accession>A0ABR0YAY9</accession>
<gene>
    <name evidence="2" type="ORF">HHUSO_G32211</name>
</gene>
<name>A0ABR0YAY9_HUSHU</name>